<feature type="transmembrane region" description="Helical" evidence="1">
    <location>
        <begin position="488"/>
        <end position="512"/>
    </location>
</feature>
<keyword evidence="3" id="KW-1185">Reference proteome</keyword>
<name>A0A4R6SBH0_LABRH</name>
<feature type="transmembrane region" description="Helical" evidence="1">
    <location>
        <begin position="367"/>
        <end position="384"/>
    </location>
</feature>
<keyword evidence="1" id="KW-1133">Transmembrane helix</keyword>
<gene>
    <name evidence="2" type="ORF">EV186_103353</name>
</gene>
<feature type="transmembrane region" description="Helical" evidence="1">
    <location>
        <begin position="43"/>
        <end position="61"/>
    </location>
</feature>
<keyword evidence="1" id="KW-0812">Transmembrane</keyword>
<keyword evidence="1" id="KW-0472">Membrane</keyword>
<organism evidence="2 3">
    <name type="scientific">Labedaea rhizosphaerae</name>
    <dbReference type="NCBI Taxonomy" id="598644"/>
    <lineage>
        <taxon>Bacteria</taxon>
        <taxon>Bacillati</taxon>
        <taxon>Actinomycetota</taxon>
        <taxon>Actinomycetes</taxon>
        <taxon>Pseudonocardiales</taxon>
        <taxon>Pseudonocardiaceae</taxon>
        <taxon>Labedaea</taxon>
    </lineage>
</organism>
<reference evidence="2 3" key="1">
    <citation type="submission" date="2019-03" db="EMBL/GenBank/DDBJ databases">
        <title>Genomic Encyclopedia of Type Strains, Phase IV (KMG-IV): sequencing the most valuable type-strain genomes for metagenomic binning, comparative biology and taxonomic classification.</title>
        <authorList>
            <person name="Goeker M."/>
        </authorList>
    </citation>
    <scope>NUCLEOTIDE SEQUENCE [LARGE SCALE GENOMIC DNA]</scope>
    <source>
        <strain evidence="2 3">DSM 45361</strain>
    </source>
</reference>
<comment type="caution">
    <text evidence="2">The sequence shown here is derived from an EMBL/GenBank/DDBJ whole genome shotgun (WGS) entry which is preliminary data.</text>
</comment>
<feature type="transmembrane region" description="Helical" evidence="1">
    <location>
        <begin position="291"/>
        <end position="310"/>
    </location>
</feature>
<feature type="transmembrane region" description="Helical" evidence="1">
    <location>
        <begin position="262"/>
        <end position="285"/>
    </location>
</feature>
<sequence length="636" mass="61740">MSSASAPPEGDPVTIGFTAAAAVLLAGAAVLVSAWLTSDFLRLLLGLVLAGYGVVVWRGAAVTDLDRPRPLGVPVERALGAAAALFGADLVAVAVVASVVGAASEEFSPPSPTLLIVIRFGLPLVALVAMAFSGLAAGPVGTGLVLPTAVAAVLAVHVPDAASLAVVMLVVAVLATLLALAPHDGPWPRFATVAGAVAASFAVGAGASPMIGLDVVAGQAGQPGTSAPGVHPVIPVLALAVSAVLLVIAVRRRDTAGGLVAALAFAAPPAGLVGIAGIAGIAGIVPVPGSAALLIVPAAVVVIALVAWAIGRLRVPLLLATVAVALVVCVVQALPVLGWPARVEGVVALVVFAGVVVLAWRLPGPPGAVPAGAVLVAVALAPPWSRLVAGDQPGAAGHVVAALVGVVAAGAAVWVLVRRHPRSGVIAAAAFCAAGTLAHSLFATGMAAGVSQPGWAALVEFGPLVVIGVVAAVFAVRGRLLAAAQAAGAVVLAAAGFAMVVLIALAAGLSIAPAQYGIEVVMAPLAPTSIPYPRVVGEGAGWLLAGVALLLVLAAVFATTLARRPAAPLAAAAALVAVIGAQCAGVLTLEGDPPIGLGPVTAIALGCGVACAGIAATAGRRFRHRRAEPAQPLPQE</sequence>
<feature type="transmembrane region" description="Helical" evidence="1">
    <location>
        <begin position="454"/>
        <end position="476"/>
    </location>
</feature>
<dbReference type="AlphaFoldDB" id="A0A4R6SBH0"/>
<feature type="transmembrane region" description="Helical" evidence="1">
    <location>
        <begin position="396"/>
        <end position="417"/>
    </location>
</feature>
<feature type="transmembrane region" description="Helical" evidence="1">
    <location>
        <begin position="569"/>
        <end position="589"/>
    </location>
</feature>
<evidence type="ECO:0000313" key="3">
    <source>
        <dbReference type="Proteomes" id="UP000295444"/>
    </source>
</evidence>
<feature type="transmembrane region" description="Helical" evidence="1">
    <location>
        <begin position="116"/>
        <end position="141"/>
    </location>
</feature>
<dbReference type="EMBL" id="SNXZ01000003">
    <property type="protein sequence ID" value="TDP97389.1"/>
    <property type="molecule type" value="Genomic_DNA"/>
</dbReference>
<proteinExistence type="predicted"/>
<feature type="transmembrane region" description="Helical" evidence="1">
    <location>
        <begin position="317"/>
        <end position="337"/>
    </location>
</feature>
<feature type="transmembrane region" description="Helical" evidence="1">
    <location>
        <begin position="424"/>
        <end position="448"/>
    </location>
</feature>
<evidence type="ECO:0000313" key="2">
    <source>
        <dbReference type="EMBL" id="TDP97389.1"/>
    </source>
</evidence>
<feature type="transmembrane region" description="Helical" evidence="1">
    <location>
        <begin position="343"/>
        <end position="360"/>
    </location>
</feature>
<feature type="transmembrane region" description="Helical" evidence="1">
    <location>
        <begin position="233"/>
        <end position="250"/>
    </location>
</feature>
<accession>A0A4R6SBH0</accession>
<evidence type="ECO:0000256" key="1">
    <source>
        <dbReference type="SAM" id="Phobius"/>
    </source>
</evidence>
<feature type="transmembrane region" description="Helical" evidence="1">
    <location>
        <begin position="540"/>
        <end position="562"/>
    </location>
</feature>
<feature type="transmembrane region" description="Helical" evidence="1">
    <location>
        <begin position="81"/>
        <end position="104"/>
    </location>
</feature>
<dbReference type="Proteomes" id="UP000295444">
    <property type="component" value="Unassembled WGS sequence"/>
</dbReference>
<feature type="transmembrane region" description="Helical" evidence="1">
    <location>
        <begin position="15"/>
        <end position="36"/>
    </location>
</feature>
<feature type="transmembrane region" description="Helical" evidence="1">
    <location>
        <begin position="161"/>
        <end position="181"/>
    </location>
</feature>
<feature type="transmembrane region" description="Helical" evidence="1">
    <location>
        <begin position="193"/>
        <end position="213"/>
    </location>
</feature>
<feature type="transmembrane region" description="Helical" evidence="1">
    <location>
        <begin position="595"/>
        <end position="616"/>
    </location>
</feature>
<dbReference type="RefSeq" id="WP_133850601.1">
    <property type="nucleotide sequence ID" value="NZ_SNXZ01000003.1"/>
</dbReference>
<protein>
    <submittedName>
        <fullName evidence="2">Uncharacterized protein</fullName>
    </submittedName>
</protein>